<evidence type="ECO:0000313" key="9">
    <source>
        <dbReference type="WBParaSite" id="PSAMB.scaffold10size141368.g38.t1"/>
    </source>
</evidence>
<dbReference type="AlphaFoldDB" id="A0A914ULS2"/>
<dbReference type="GO" id="GO:0006643">
    <property type="term" value="P:membrane lipid metabolic process"/>
    <property type="evidence" value="ECO:0007669"/>
    <property type="project" value="TreeGrafter"/>
</dbReference>
<evidence type="ECO:0000256" key="2">
    <source>
        <dbReference type="ARBA" id="ARBA00022692"/>
    </source>
</evidence>
<dbReference type="PANTHER" id="PTHR21624:SF1">
    <property type="entry name" value="ALKYLGLYCEROL MONOOXYGENASE"/>
    <property type="match status" value="1"/>
</dbReference>
<keyword evidence="4" id="KW-0560">Oxidoreductase</keyword>
<evidence type="ECO:0000256" key="6">
    <source>
        <dbReference type="ARBA" id="ARBA00023136"/>
    </source>
</evidence>
<evidence type="ECO:0000256" key="4">
    <source>
        <dbReference type="ARBA" id="ARBA00023002"/>
    </source>
</evidence>
<sequence>MATLTEKLSTDLSIHNLRRMFYLVTPAETSFSTTAEVPNYTDQVVGWFFLLMALEYLILWLKNKEDGFALNDTITSMNAGMLSQIMKFGGRTGALYLYVKIYENYRMVDLPWDSTWTWVLCFLTQDLAYYLGHRAIHEAGVFWSFHQMHHSSEYYNLSTALRQGCIQDLAMMWFDLLQSTIIPPQVFLTHRYLNVLYQFWLHTEVVGNLGPFEYILNTPSHHRVHHGRNPYCIDKNYAGTLIIWDRLFGTFEAERDTEPPVYGLVTNVRSFNQLWCQFFEFKELGYDKGQMKTAEGEELFPTFWDKVKAALYPPGYFPGVKTKWFFTWLCMKDSEEGIPQNNMPASYFVLHVAFIVMTMQSMGAFLDKKSYAVWLELARCSFTYANLYMWSADGANGSRLAHAIWASSLALMSVYGARTSLTARNVKTE</sequence>
<keyword evidence="3" id="KW-1133">Transmembrane helix</keyword>
<proteinExistence type="predicted"/>
<evidence type="ECO:0000313" key="8">
    <source>
        <dbReference type="Proteomes" id="UP000887566"/>
    </source>
</evidence>
<keyword evidence="8" id="KW-1185">Reference proteome</keyword>
<keyword evidence="6" id="KW-0472">Membrane</keyword>
<dbReference type="WBParaSite" id="PSAMB.scaffold10size141368.g38.t1">
    <property type="protein sequence ID" value="PSAMB.scaffold10size141368.g38.t1"/>
    <property type="gene ID" value="PSAMB.scaffold10size141368.g38"/>
</dbReference>
<dbReference type="InterPro" id="IPR051689">
    <property type="entry name" value="Sterol_desaturase/TMEM195"/>
</dbReference>
<evidence type="ECO:0000256" key="1">
    <source>
        <dbReference type="ARBA" id="ARBA00004127"/>
    </source>
</evidence>
<dbReference type="Pfam" id="PF04116">
    <property type="entry name" value="FA_hydroxylase"/>
    <property type="match status" value="1"/>
</dbReference>
<comment type="subcellular location">
    <subcellularLocation>
        <location evidence="1">Endomembrane system</location>
        <topology evidence="1">Multi-pass membrane protein</topology>
    </subcellularLocation>
</comment>
<reference evidence="9" key="1">
    <citation type="submission" date="2022-11" db="UniProtKB">
        <authorList>
            <consortium name="WormBaseParasite"/>
        </authorList>
    </citation>
    <scope>IDENTIFICATION</scope>
</reference>
<name>A0A914ULS2_9BILA</name>
<dbReference type="PANTHER" id="PTHR21624">
    <property type="entry name" value="STEROL DESATURASE-RELATED PROTEIN"/>
    <property type="match status" value="1"/>
</dbReference>
<organism evidence="8 9">
    <name type="scientific">Plectus sambesii</name>
    <dbReference type="NCBI Taxonomy" id="2011161"/>
    <lineage>
        <taxon>Eukaryota</taxon>
        <taxon>Metazoa</taxon>
        <taxon>Ecdysozoa</taxon>
        <taxon>Nematoda</taxon>
        <taxon>Chromadorea</taxon>
        <taxon>Plectida</taxon>
        <taxon>Plectina</taxon>
        <taxon>Plectoidea</taxon>
        <taxon>Plectidae</taxon>
        <taxon>Plectus</taxon>
    </lineage>
</organism>
<dbReference type="GO" id="GO:0016020">
    <property type="term" value="C:membrane"/>
    <property type="evidence" value="ECO:0007669"/>
    <property type="project" value="GOC"/>
</dbReference>
<accession>A0A914ULS2</accession>
<keyword evidence="5" id="KW-0443">Lipid metabolism</keyword>
<evidence type="ECO:0000256" key="5">
    <source>
        <dbReference type="ARBA" id="ARBA00023098"/>
    </source>
</evidence>
<dbReference type="GO" id="GO:0005506">
    <property type="term" value="F:iron ion binding"/>
    <property type="evidence" value="ECO:0007669"/>
    <property type="project" value="InterPro"/>
</dbReference>
<protein>
    <submittedName>
        <fullName evidence="9">Fatty acid hydroxylase domain-containing protein</fullName>
    </submittedName>
</protein>
<dbReference type="GO" id="GO:0005783">
    <property type="term" value="C:endoplasmic reticulum"/>
    <property type="evidence" value="ECO:0007669"/>
    <property type="project" value="TreeGrafter"/>
</dbReference>
<keyword evidence="2" id="KW-0812">Transmembrane</keyword>
<evidence type="ECO:0000256" key="3">
    <source>
        <dbReference type="ARBA" id="ARBA00022989"/>
    </source>
</evidence>
<dbReference type="InterPro" id="IPR006694">
    <property type="entry name" value="Fatty_acid_hydroxylase"/>
</dbReference>
<evidence type="ECO:0000259" key="7">
    <source>
        <dbReference type="Pfam" id="PF04116"/>
    </source>
</evidence>
<dbReference type="Proteomes" id="UP000887566">
    <property type="component" value="Unplaced"/>
</dbReference>
<dbReference type="GO" id="GO:0050479">
    <property type="term" value="F:glyceryl-ether monooxygenase activity"/>
    <property type="evidence" value="ECO:0007669"/>
    <property type="project" value="TreeGrafter"/>
</dbReference>
<dbReference type="GO" id="GO:0008610">
    <property type="term" value="P:lipid biosynthetic process"/>
    <property type="evidence" value="ECO:0007669"/>
    <property type="project" value="InterPro"/>
</dbReference>
<feature type="domain" description="Fatty acid hydroxylase" evidence="7">
    <location>
        <begin position="118"/>
        <end position="250"/>
    </location>
</feature>